<evidence type="ECO:0000313" key="3">
    <source>
        <dbReference type="Proteomes" id="UP000886998"/>
    </source>
</evidence>
<evidence type="ECO:0000313" key="2">
    <source>
        <dbReference type="EMBL" id="GFY70975.1"/>
    </source>
</evidence>
<comment type="caution">
    <text evidence="2">The sequence shown here is derived from an EMBL/GenBank/DDBJ whole genome shotgun (WGS) entry which is preliminary data.</text>
</comment>
<evidence type="ECO:0000259" key="1">
    <source>
        <dbReference type="SMART" id="SM01360"/>
    </source>
</evidence>
<sequence length="200" mass="21468">MLGAVYPELARAIDPNTPSLNESALAAPGGAAYGPVGPAVAPDGRVMKITVPIYIYIYIYIYTTSVKDVRDYFPETWLFQLQTTGSNGVFMSKETLSDTVTEWEGSAVCINPKEGLGLSNVTSIKGFQAFFISYNLPISVIRGEFTVVVSIFNYVDNALPNNAQSCSNVAKTFTPSTESKVAKGPLSPLAFVLCSFPPTA</sequence>
<organism evidence="2 3">
    <name type="scientific">Trichonephila inaurata madagascariensis</name>
    <dbReference type="NCBI Taxonomy" id="2747483"/>
    <lineage>
        <taxon>Eukaryota</taxon>
        <taxon>Metazoa</taxon>
        <taxon>Ecdysozoa</taxon>
        <taxon>Arthropoda</taxon>
        <taxon>Chelicerata</taxon>
        <taxon>Arachnida</taxon>
        <taxon>Araneae</taxon>
        <taxon>Araneomorphae</taxon>
        <taxon>Entelegynae</taxon>
        <taxon>Araneoidea</taxon>
        <taxon>Nephilidae</taxon>
        <taxon>Trichonephila</taxon>
        <taxon>Trichonephila inaurata</taxon>
    </lineage>
</organism>
<dbReference type="EMBL" id="BMAV01018546">
    <property type="protein sequence ID" value="GFY70975.1"/>
    <property type="molecule type" value="Genomic_DNA"/>
</dbReference>
<dbReference type="Gene3D" id="2.20.130.20">
    <property type="match status" value="1"/>
</dbReference>
<feature type="domain" description="Alpha-2-macroglobulin" evidence="1">
    <location>
        <begin position="76"/>
        <end position="165"/>
    </location>
</feature>
<dbReference type="GO" id="GO:0004866">
    <property type="term" value="F:endopeptidase inhibitor activity"/>
    <property type="evidence" value="ECO:0007669"/>
    <property type="project" value="InterPro"/>
</dbReference>
<protein>
    <submittedName>
        <fullName evidence="2">Alpha-1-inhibitor 3</fullName>
    </submittedName>
</protein>
<keyword evidence="3" id="KW-1185">Reference proteome</keyword>
<gene>
    <name evidence="2" type="primary">A1i3</name>
    <name evidence="2" type="ORF">TNIN_10061</name>
</gene>
<name>A0A8X6YDN8_9ARAC</name>
<dbReference type="AlphaFoldDB" id="A0A8X6YDN8"/>
<dbReference type="OrthoDB" id="8063940at2759"/>
<dbReference type="SMART" id="SM01360">
    <property type="entry name" value="A2M"/>
    <property type="match status" value="1"/>
</dbReference>
<dbReference type="PANTHER" id="PTHR11412:SF171">
    <property type="entry name" value="PREGNANCY ZONE PROTEIN-LIKE PROTEIN"/>
    <property type="match status" value="1"/>
</dbReference>
<dbReference type="Pfam" id="PF00207">
    <property type="entry name" value="A2M"/>
    <property type="match status" value="1"/>
</dbReference>
<dbReference type="InterPro" id="IPR050473">
    <property type="entry name" value="A2M/Complement_sys"/>
</dbReference>
<accession>A0A8X6YDN8</accession>
<reference evidence="2" key="1">
    <citation type="submission" date="2020-08" db="EMBL/GenBank/DDBJ databases">
        <title>Multicomponent nature underlies the extraordinary mechanical properties of spider dragline silk.</title>
        <authorList>
            <person name="Kono N."/>
            <person name="Nakamura H."/>
            <person name="Mori M."/>
            <person name="Yoshida Y."/>
            <person name="Ohtoshi R."/>
            <person name="Malay A.D."/>
            <person name="Moran D.A.P."/>
            <person name="Tomita M."/>
            <person name="Numata K."/>
            <person name="Arakawa K."/>
        </authorList>
    </citation>
    <scope>NUCLEOTIDE SEQUENCE</scope>
</reference>
<dbReference type="Proteomes" id="UP000886998">
    <property type="component" value="Unassembled WGS sequence"/>
</dbReference>
<dbReference type="PANTHER" id="PTHR11412">
    <property type="entry name" value="MACROGLOBULIN / COMPLEMENT"/>
    <property type="match status" value="1"/>
</dbReference>
<dbReference type="InterPro" id="IPR013783">
    <property type="entry name" value="Ig-like_fold"/>
</dbReference>
<dbReference type="InterPro" id="IPR001599">
    <property type="entry name" value="Macroglobln_a2"/>
</dbReference>
<dbReference type="Gene3D" id="2.60.40.10">
    <property type="entry name" value="Immunoglobulins"/>
    <property type="match status" value="1"/>
</dbReference>
<proteinExistence type="predicted"/>